<dbReference type="AlphaFoldDB" id="A0A9P4XD60"/>
<evidence type="ECO:0000256" key="1">
    <source>
        <dbReference type="ARBA" id="ARBA00001971"/>
    </source>
</evidence>
<dbReference type="Pfam" id="PF00067">
    <property type="entry name" value="p450"/>
    <property type="match status" value="1"/>
</dbReference>
<comment type="caution">
    <text evidence="11">The sequence shown here is derived from an EMBL/GenBank/DDBJ whole genome shotgun (WGS) entry which is preliminary data.</text>
</comment>
<dbReference type="PRINTS" id="PR00463">
    <property type="entry name" value="EP450I"/>
</dbReference>
<sequence>MLLAAESLLFSLRPGVALVLWAIILGFVYLISIPIYNVWFHPLRKYPGPRLWAATRIPYARMIFSGKSHRKILELHQTYGDVVRVAPDELAYIDGTAWNDIMGHRKRGQGENGKDPVFWKTQQHSVISADRENHTRMRRTLAHGFSAQAMMDQQPLIQGYVDMLIGRLRDNCADGTRPLEMTSWYNWATFDIIGDLAFGEPFGCLENSDYHPWVSLLFTRIRTSAANNVLRRFPFGEKLTQLLVSKQDRQKFQEHYQLTQEKVNKRLAETNPRADFMEVMTKREGAMKFSYPELLDNASLLIIAGSETTATTLSGVTFLLLTHPEVLQKTTEEVRSSFSNEREIDLLSVQKLNYMMAALQETLRMYPPVPTAIPRKAQPGGDVICGQYVPENTLLGIWQWPMYHNTKNFTLPDSYIPERWLGDARFSSDPQDVLQAFSFGPRNCIGKNLAYAEMRLILAKILWNFDISLHPDSKDWLQDNRAFTLWQKPDLNIYIKPREIS</sequence>
<keyword evidence="5 9" id="KW-0560">Oxidoreductase</keyword>
<dbReference type="InterPro" id="IPR036396">
    <property type="entry name" value="Cyt_P450_sf"/>
</dbReference>
<evidence type="ECO:0000256" key="7">
    <source>
        <dbReference type="ARBA" id="ARBA00023033"/>
    </source>
</evidence>
<comment type="similarity">
    <text evidence="2 9">Belongs to the cytochrome P450 family.</text>
</comment>
<keyword evidence="12" id="KW-1185">Reference proteome</keyword>
<dbReference type="CDD" id="cd11058">
    <property type="entry name" value="CYP60B-like"/>
    <property type="match status" value="1"/>
</dbReference>
<dbReference type="GO" id="GO:0009403">
    <property type="term" value="P:toxin biosynthetic process"/>
    <property type="evidence" value="ECO:0007669"/>
    <property type="project" value="UniProtKB-ARBA"/>
</dbReference>
<keyword evidence="10" id="KW-0812">Transmembrane</keyword>
<organism evidence="11 12">
    <name type="scientific">Trichoderma lentiforme</name>
    <dbReference type="NCBI Taxonomy" id="1567552"/>
    <lineage>
        <taxon>Eukaryota</taxon>
        <taxon>Fungi</taxon>
        <taxon>Dikarya</taxon>
        <taxon>Ascomycota</taxon>
        <taxon>Pezizomycotina</taxon>
        <taxon>Sordariomycetes</taxon>
        <taxon>Hypocreomycetidae</taxon>
        <taxon>Hypocreales</taxon>
        <taxon>Hypocreaceae</taxon>
        <taxon>Trichoderma</taxon>
    </lineage>
</organism>
<keyword evidence="6 8" id="KW-0408">Iron</keyword>
<dbReference type="InterPro" id="IPR050121">
    <property type="entry name" value="Cytochrome_P450_monoxygenase"/>
</dbReference>
<dbReference type="FunFam" id="1.10.630.10:FF:000047">
    <property type="entry name" value="Cytochrome P450 monooxygenase"/>
    <property type="match status" value="1"/>
</dbReference>
<keyword evidence="10" id="KW-1133">Transmembrane helix</keyword>
<dbReference type="GO" id="GO:0005506">
    <property type="term" value="F:iron ion binding"/>
    <property type="evidence" value="ECO:0007669"/>
    <property type="project" value="InterPro"/>
</dbReference>
<dbReference type="PANTHER" id="PTHR24305">
    <property type="entry name" value="CYTOCHROME P450"/>
    <property type="match status" value="1"/>
</dbReference>
<proteinExistence type="inferred from homology"/>
<dbReference type="GO" id="GO:0016705">
    <property type="term" value="F:oxidoreductase activity, acting on paired donors, with incorporation or reduction of molecular oxygen"/>
    <property type="evidence" value="ECO:0007669"/>
    <property type="project" value="InterPro"/>
</dbReference>
<gene>
    <name evidence="11" type="ORF">CFAM422_006189</name>
</gene>
<dbReference type="SUPFAM" id="SSF48264">
    <property type="entry name" value="Cytochrome P450"/>
    <property type="match status" value="1"/>
</dbReference>
<name>A0A9P4XD60_9HYPO</name>
<evidence type="ECO:0000256" key="4">
    <source>
        <dbReference type="ARBA" id="ARBA00022723"/>
    </source>
</evidence>
<evidence type="ECO:0000256" key="10">
    <source>
        <dbReference type="SAM" id="Phobius"/>
    </source>
</evidence>
<dbReference type="Proteomes" id="UP000801864">
    <property type="component" value="Unassembled WGS sequence"/>
</dbReference>
<evidence type="ECO:0000256" key="3">
    <source>
        <dbReference type="ARBA" id="ARBA00022617"/>
    </source>
</evidence>
<dbReference type="PRINTS" id="PR00385">
    <property type="entry name" value="P450"/>
</dbReference>
<dbReference type="GO" id="GO:0004497">
    <property type="term" value="F:monooxygenase activity"/>
    <property type="evidence" value="ECO:0007669"/>
    <property type="project" value="UniProtKB-KW"/>
</dbReference>
<evidence type="ECO:0000256" key="8">
    <source>
        <dbReference type="PIRSR" id="PIRSR602401-1"/>
    </source>
</evidence>
<dbReference type="InterPro" id="IPR017972">
    <property type="entry name" value="Cyt_P450_CS"/>
</dbReference>
<accession>A0A9P4XD60</accession>
<evidence type="ECO:0000256" key="6">
    <source>
        <dbReference type="ARBA" id="ARBA00023004"/>
    </source>
</evidence>
<evidence type="ECO:0000313" key="12">
    <source>
        <dbReference type="Proteomes" id="UP000801864"/>
    </source>
</evidence>
<keyword evidence="4 8" id="KW-0479">Metal-binding</keyword>
<evidence type="ECO:0000256" key="5">
    <source>
        <dbReference type="ARBA" id="ARBA00023002"/>
    </source>
</evidence>
<dbReference type="Gene3D" id="1.10.630.10">
    <property type="entry name" value="Cytochrome P450"/>
    <property type="match status" value="1"/>
</dbReference>
<evidence type="ECO:0000256" key="2">
    <source>
        <dbReference type="ARBA" id="ARBA00010617"/>
    </source>
</evidence>
<dbReference type="PROSITE" id="PS00086">
    <property type="entry name" value="CYTOCHROME_P450"/>
    <property type="match status" value="1"/>
</dbReference>
<dbReference type="InterPro" id="IPR001128">
    <property type="entry name" value="Cyt_P450"/>
</dbReference>
<feature type="binding site" description="axial binding residue" evidence="8">
    <location>
        <position position="444"/>
    </location>
    <ligand>
        <name>heme</name>
        <dbReference type="ChEBI" id="CHEBI:30413"/>
    </ligand>
    <ligandPart>
        <name>Fe</name>
        <dbReference type="ChEBI" id="CHEBI:18248"/>
    </ligandPart>
</feature>
<comment type="cofactor">
    <cofactor evidence="1 8">
        <name>heme</name>
        <dbReference type="ChEBI" id="CHEBI:30413"/>
    </cofactor>
</comment>
<dbReference type="EMBL" id="QLNT01000010">
    <property type="protein sequence ID" value="KAF3071601.1"/>
    <property type="molecule type" value="Genomic_DNA"/>
</dbReference>
<dbReference type="InterPro" id="IPR002401">
    <property type="entry name" value="Cyt_P450_E_grp-I"/>
</dbReference>
<keyword evidence="7 9" id="KW-0503">Monooxygenase</keyword>
<keyword evidence="10" id="KW-0472">Membrane</keyword>
<evidence type="ECO:0000313" key="11">
    <source>
        <dbReference type="EMBL" id="KAF3071601.1"/>
    </source>
</evidence>
<feature type="transmembrane region" description="Helical" evidence="10">
    <location>
        <begin position="20"/>
        <end position="40"/>
    </location>
</feature>
<protein>
    <submittedName>
        <fullName evidence="11">Isotrichodermin C-15 hydroxylase</fullName>
    </submittedName>
</protein>
<dbReference type="PANTHER" id="PTHR24305:SF230">
    <property type="entry name" value="P450, PUTATIVE (EUROFUNG)-RELATED"/>
    <property type="match status" value="1"/>
</dbReference>
<dbReference type="GO" id="GO:0020037">
    <property type="term" value="F:heme binding"/>
    <property type="evidence" value="ECO:0007669"/>
    <property type="project" value="InterPro"/>
</dbReference>
<evidence type="ECO:0000256" key="9">
    <source>
        <dbReference type="RuleBase" id="RU000461"/>
    </source>
</evidence>
<keyword evidence="3 8" id="KW-0349">Heme</keyword>
<reference evidence="11 12" key="1">
    <citation type="submission" date="2018-06" db="EMBL/GenBank/DDBJ databases">
        <title>Genome analysis of cellulolytic fungus Trichoderma lentiforme CFAM-422.</title>
        <authorList>
            <person name="Steindorff A.S."/>
            <person name="Formighieri E.F."/>
            <person name="Midorikawa G.E.O."/>
            <person name="Tamietti M.S."/>
            <person name="Ramos E.Z."/>
            <person name="Silva A.S."/>
            <person name="Bon E.P.S."/>
            <person name="Mendes T.D."/>
            <person name="Damaso M.C.T."/>
            <person name="Favaro L.C.L."/>
        </authorList>
    </citation>
    <scope>NUCLEOTIDE SEQUENCE [LARGE SCALE GENOMIC DNA]</scope>
    <source>
        <strain evidence="11 12">CFAM-422</strain>
    </source>
</reference>